<sequence length="231" mass="25874">MCSAEPEESSMPEEERTWKVGLLFALGEGARGRLALMAEDAVLRREAVDELVRHCLFIPPPPLEGEDQAEDLVGAMGSGFGAALLSWGEKYGVEIHDGDPACMEEERCDGHFSRQEVFALGITLHGMATRWRYTASWMDEMMSRCLRMKRCEACWASLGRVGSRNVLAPEVAHMVRVHASDRERGMVRWASMLLVLCAAARVLGDERLYQMADRAFRGYFPSEGAPQWGCW</sequence>
<evidence type="ECO:0000313" key="6">
    <source>
        <dbReference type="EMBL" id="KAH7038452.1"/>
    </source>
</evidence>
<evidence type="ECO:0000313" key="7">
    <source>
        <dbReference type="EMBL" id="KAH7038460.1"/>
    </source>
</evidence>
<comment type="caution">
    <text evidence="3">The sequence shown here is derived from an EMBL/GenBank/DDBJ whole genome shotgun (WGS) entry which is preliminary data.</text>
</comment>
<evidence type="ECO:0000313" key="1">
    <source>
        <dbReference type="EMBL" id="KAH7038423.1"/>
    </source>
</evidence>
<dbReference type="Proteomes" id="UP000756346">
    <property type="component" value="Unassembled WGS sequence"/>
</dbReference>
<keyword evidence="8" id="KW-1185">Reference proteome</keyword>
<dbReference type="AlphaFoldDB" id="A0A9P8YHU5"/>
<evidence type="ECO:0000313" key="2">
    <source>
        <dbReference type="EMBL" id="KAH7038424.1"/>
    </source>
</evidence>
<organism evidence="3 8">
    <name type="scientific">Microdochium trichocladiopsis</name>
    <dbReference type="NCBI Taxonomy" id="1682393"/>
    <lineage>
        <taxon>Eukaryota</taxon>
        <taxon>Fungi</taxon>
        <taxon>Dikarya</taxon>
        <taxon>Ascomycota</taxon>
        <taxon>Pezizomycotina</taxon>
        <taxon>Sordariomycetes</taxon>
        <taxon>Xylariomycetidae</taxon>
        <taxon>Xylariales</taxon>
        <taxon>Microdochiaceae</taxon>
        <taxon>Microdochium</taxon>
    </lineage>
</organism>
<evidence type="ECO:0000313" key="3">
    <source>
        <dbReference type="EMBL" id="KAH7038430.1"/>
    </source>
</evidence>
<dbReference type="EMBL" id="JAGTJQ010000002">
    <property type="protein sequence ID" value="KAH7038424.1"/>
    <property type="molecule type" value="Genomic_DNA"/>
</dbReference>
<protein>
    <submittedName>
        <fullName evidence="3">Uncharacterized protein</fullName>
    </submittedName>
</protein>
<gene>
    <name evidence="1" type="ORF">B0I36DRAFT_316207</name>
    <name evidence="2" type="ORF">B0I36DRAFT_316209</name>
    <name evidence="3" type="ORF">B0I36DRAFT_316226</name>
    <name evidence="4" type="ORF">B0I36DRAFT_316242</name>
    <name evidence="5" type="ORF">B0I36DRAFT_316244</name>
    <name evidence="6" type="ORF">B0I36DRAFT_316301</name>
    <name evidence="7" type="ORF">B0I36DRAFT_316330</name>
</gene>
<proteinExistence type="predicted"/>
<dbReference type="EMBL" id="JAGTJQ010000002">
    <property type="protein sequence ID" value="KAH7038423.1"/>
    <property type="molecule type" value="Genomic_DNA"/>
</dbReference>
<dbReference type="EMBL" id="JAGTJQ010000002">
    <property type="protein sequence ID" value="KAH7038437.1"/>
    <property type="molecule type" value="Genomic_DNA"/>
</dbReference>
<dbReference type="EMBL" id="JAGTJQ010000002">
    <property type="protein sequence ID" value="KAH7038460.1"/>
    <property type="molecule type" value="Genomic_DNA"/>
</dbReference>
<evidence type="ECO:0000313" key="8">
    <source>
        <dbReference type="Proteomes" id="UP000756346"/>
    </source>
</evidence>
<evidence type="ECO:0000313" key="4">
    <source>
        <dbReference type="EMBL" id="KAH7038436.1"/>
    </source>
</evidence>
<evidence type="ECO:0000313" key="5">
    <source>
        <dbReference type="EMBL" id="KAH7038437.1"/>
    </source>
</evidence>
<reference evidence="3" key="1">
    <citation type="journal article" date="2021" name="Nat. Commun.">
        <title>Genetic determinants of endophytism in the Arabidopsis root mycobiome.</title>
        <authorList>
            <person name="Mesny F."/>
            <person name="Miyauchi S."/>
            <person name="Thiergart T."/>
            <person name="Pickel B."/>
            <person name="Atanasova L."/>
            <person name="Karlsson M."/>
            <person name="Huettel B."/>
            <person name="Barry K.W."/>
            <person name="Haridas S."/>
            <person name="Chen C."/>
            <person name="Bauer D."/>
            <person name="Andreopoulos W."/>
            <person name="Pangilinan J."/>
            <person name="LaButti K."/>
            <person name="Riley R."/>
            <person name="Lipzen A."/>
            <person name="Clum A."/>
            <person name="Drula E."/>
            <person name="Henrissat B."/>
            <person name="Kohler A."/>
            <person name="Grigoriev I.V."/>
            <person name="Martin F.M."/>
            <person name="Hacquard S."/>
        </authorList>
    </citation>
    <scope>NUCLEOTIDE SEQUENCE</scope>
    <source>
        <strain evidence="3">MPI-CAGE-CH-0230</strain>
    </source>
</reference>
<dbReference type="EMBL" id="JAGTJQ010000002">
    <property type="protein sequence ID" value="KAH7038430.1"/>
    <property type="molecule type" value="Genomic_DNA"/>
</dbReference>
<dbReference type="GeneID" id="70182527"/>
<dbReference type="EMBL" id="JAGTJQ010000002">
    <property type="protein sequence ID" value="KAH7038436.1"/>
    <property type="molecule type" value="Genomic_DNA"/>
</dbReference>
<name>A0A9P8YHU5_9PEZI</name>
<accession>A0A9P8YHU5</accession>
<dbReference type="EMBL" id="JAGTJQ010000002">
    <property type="protein sequence ID" value="KAH7038452.1"/>
    <property type="molecule type" value="Genomic_DNA"/>
</dbReference>
<dbReference type="RefSeq" id="XP_046017544.1">
    <property type="nucleotide sequence ID" value="XM_046152981.1"/>
</dbReference>